<dbReference type="AlphaFoldDB" id="A0A4Y9XYM4"/>
<dbReference type="GO" id="GO:0006772">
    <property type="term" value="P:thiamine metabolic process"/>
    <property type="evidence" value="ECO:0007669"/>
    <property type="project" value="UniProtKB-ARBA"/>
</dbReference>
<reference evidence="2 3" key="1">
    <citation type="submission" date="2019-02" db="EMBL/GenBank/DDBJ databases">
        <title>Genome sequencing of the rare red list fungi Dentipellis fragilis.</title>
        <authorList>
            <person name="Buettner E."/>
            <person name="Kellner H."/>
        </authorList>
    </citation>
    <scope>NUCLEOTIDE SEQUENCE [LARGE SCALE GENOMIC DNA]</scope>
    <source>
        <strain evidence="2 3">DSM 105465</strain>
    </source>
</reference>
<comment type="caution">
    <text evidence="2">The sequence shown here is derived from an EMBL/GenBank/DDBJ whole genome shotgun (WGS) entry which is preliminary data.</text>
</comment>
<sequence>MSAAETLTKHLYSLSTPRPYSAATEHAFLRSAGDGTLPPTRFALWLAQDRLYAAHAYPRFIGRLISAIPYSGTHVPGSPDEAQNQQILRVLVYCLQNVVREVGFFDDASKELGLDVHGWRERKETRDYTAEMARISTEGSLFDGLVFLWAMEQVYLDAWKFVNSTLRETKAPETYFARSFAANWTNAEFVTFVNDLADLVNRFGVQKGSESWVRAEQIWARVVELEEAFWPTGGEELTMKAASAV</sequence>
<accession>A0A4Y9XYM4</accession>
<protein>
    <recommendedName>
        <fullName evidence="1">Thiaminase-2/PQQC domain-containing protein</fullName>
    </recommendedName>
</protein>
<dbReference type="STRING" id="205917.A0A4Y9XYM4"/>
<organism evidence="2 3">
    <name type="scientific">Dentipellis fragilis</name>
    <dbReference type="NCBI Taxonomy" id="205917"/>
    <lineage>
        <taxon>Eukaryota</taxon>
        <taxon>Fungi</taxon>
        <taxon>Dikarya</taxon>
        <taxon>Basidiomycota</taxon>
        <taxon>Agaricomycotina</taxon>
        <taxon>Agaricomycetes</taxon>
        <taxon>Russulales</taxon>
        <taxon>Hericiaceae</taxon>
        <taxon>Dentipellis</taxon>
    </lineage>
</organism>
<dbReference type="SUPFAM" id="SSF48613">
    <property type="entry name" value="Heme oxygenase-like"/>
    <property type="match status" value="1"/>
</dbReference>
<dbReference type="Pfam" id="PF03070">
    <property type="entry name" value="TENA_THI-4"/>
    <property type="match status" value="1"/>
</dbReference>
<keyword evidence="3" id="KW-1185">Reference proteome</keyword>
<feature type="domain" description="Thiaminase-2/PQQC" evidence="1">
    <location>
        <begin position="23"/>
        <end position="232"/>
    </location>
</feature>
<dbReference type="InterPro" id="IPR053261">
    <property type="entry name" value="Polyketide-peptide_reg"/>
</dbReference>
<dbReference type="Gene3D" id="1.20.910.10">
    <property type="entry name" value="Heme oxygenase-like"/>
    <property type="match status" value="1"/>
</dbReference>
<evidence type="ECO:0000313" key="2">
    <source>
        <dbReference type="EMBL" id="TFY54251.1"/>
    </source>
</evidence>
<dbReference type="OrthoDB" id="37730at2759"/>
<name>A0A4Y9XYM4_9AGAM</name>
<dbReference type="EMBL" id="SEOQ01001049">
    <property type="protein sequence ID" value="TFY54251.1"/>
    <property type="molecule type" value="Genomic_DNA"/>
</dbReference>
<dbReference type="InterPro" id="IPR004305">
    <property type="entry name" value="Thiaminase-2/PQQC"/>
</dbReference>
<dbReference type="PANTHER" id="PTHR41813">
    <property type="entry name" value="REGULATOR PAB1642, PUTATIVE (AFU_ORTHOLOGUE AFUA_3G11955)-RELATED"/>
    <property type="match status" value="1"/>
</dbReference>
<dbReference type="CDD" id="cd19357">
    <property type="entry name" value="TenA_E_At3g16990-like"/>
    <property type="match status" value="1"/>
</dbReference>
<dbReference type="Proteomes" id="UP000298327">
    <property type="component" value="Unassembled WGS sequence"/>
</dbReference>
<proteinExistence type="predicted"/>
<evidence type="ECO:0000259" key="1">
    <source>
        <dbReference type="Pfam" id="PF03070"/>
    </source>
</evidence>
<evidence type="ECO:0000313" key="3">
    <source>
        <dbReference type="Proteomes" id="UP000298327"/>
    </source>
</evidence>
<gene>
    <name evidence="2" type="ORF">EVG20_g9785</name>
</gene>
<dbReference type="InterPro" id="IPR016084">
    <property type="entry name" value="Haem_Oase-like_multi-hlx"/>
</dbReference>
<dbReference type="PANTHER" id="PTHR41813:SF2">
    <property type="entry name" value="REGULATOR PAB1642, PUTATIVE (AFU_ORTHOLOGUE AFUA_3G11955)-RELATED"/>
    <property type="match status" value="1"/>
</dbReference>